<dbReference type="RefSeq" id="WP_013197541.1">
    <property type="nucleotide sequence ID" value="NZ_JMOD01000048.1"/>
</dbReference>
<accession>A0A062IG05</accession>
<sequence>MNNVVNEIDLNAFQQFADRVSQNPTTSKARFNVQTRWAGQTRSVSTVKSYELFGKTYERNFHIAADEPHEILGTDSAPNPQELLMAALNACLTVAYVAIAATKGVKINSLEIDTSGELDLRGFLGLDEKINPGYDEVQYTVVIDTDGTQEQLDEIHSAVLKTSPNFANFSRSIQMKPQLVIANK</sequence>
<dbReference type="PANTHER" id="PTHR35368">
    <property type="entry name" value="HYDROPEROXIDE REDUCTASE"/>
    <property type="match status" value="1"/>
</dbReference>
<dbReference type="InterPro" id="IPR003718">
    <property type="entry name" value="OsmC/Ohr_fam"/>
</dbReference>
<proteinExistence type="predicted"/>
<dbReference type="PATRIC" id="fig|1310697.3.peg.2481"/>
<reference evidence="1 2" key="1">
    <citation type="submission" date="2014-04" db="EMBL/GenBank/DDBJ databases">
        <title>Comparative genomics and transcriptomics to identify genetic mechanisms underlying the emergence of carbapenem resistant Acinetobacter baumannii (CRAb).</title>
        <authorList>
            <person name="Harris A.D."/>
            <person name="Johnson K.J."/>
            <person name="George J."/>
            <person name="Nadendla S."/>
            <person name="Daugherty S.C."/>
            <person name="Parankush S."/>
            <person name="Sadzewicz L."/>
            <person name="Tallon L."/>
            <person name="Sengamalay N."/>
            <person name="Hazen T.H."/>
            <person name="Rasko D.A."/>
        </authorList>
    </citation>
    <scope>NUCLEOTIDE SEQUENCE [LARGE SCALE GENOMIC DNA]</scope>
    <source>
        <strain evidence="1 2">21072</strain>
    </source>
</reference>
<dbReference type="SUPFAM" id="SSF82784">
    <property type="entry name" value="OsmC-like"/>
    <property type="match status" value="1"/>
</dbReference>
<name>A0A062IG05_ACIBA</name>
<dbReference type="AlphaFoldDB" id="A0A062IG05"/>
<dbReference type="EMBL" id="JMOD01000048">
    <property type="protein sequence ID" value="KCY17776.1"/>
    <property type="molecule type" value="Genomic_DNA"/>
</dbReference>
<evidence type="ECO:0000313" key="2">
    <source>
        <dbReference type="Proteomes" id="UP000027327"/>
    </source>
</evidence>
<dbReference type="Proteomes" id="UP000027327">
    <property type="component" value="Unassembled WGS sequence"/>
</dbReference>
<comment type="caution">
    <text evidence="1">The sequence shown here is derived from an EMBL/GenBank/DDBJ whole genome shotgun (WGS) entry which is preliminary data.</text>
</comment>
<organism evidence="1 2">
    <name type="scientific">Acinetobacter baumannii 21072</name>
    <dbReference type="NCBI Taxonomy" id="1310697"/>
    <lineage>
        <taxon>Bacteria</taxon>
        <taxon>Pseudomonadati</taxon>
        <taxon>Pseudomonadota</taxon>
        <taxon>Gammaproteobacteria</taxon>
        <taxon>Moraxellales</taxon>
        <taxon>Moraxellaceae</taxon>
        <taxon>Acinetobacter</taxon>
        <taxon>Acinetobacter calcoaceticus/baumannii complex</taxon>
    </lineage>
</organism>
<dbReference type="Gene3D" id="3.30.300.20">
    <property type="match status" value="1"/>
</dbReference>
<dbReference type="Pfam" id="PF02566">
    <property type="entry name" value="OsmC"/>
    <property type="match status" value="1"/>
</dbReference>
<gene>
    <name evidence="1" type="ORF">J596_2580</name>
</gene>
<dbReference type="InterPro" id="IPR015946">
    <property type="entry name" value="KH_dom-like_a/b"/>
</dbReference>
<dbReference type="PANTHER" id="PTHR35368:SF1">
    <property type="entry name" value="HYDROPEROXIDE REDUCTASE"/>
    <property type="match status" value="1"/>
</dbReference>
<protein>
    <submittedName>
        <fullName evidence="1">OsmC-like family protein</fullName>
    </submittedName>
</protein>
<dbReference type="InterPro" id="IPR036102">
    <property type="entry name" value="OsmC/Ohrsf"/>
</dbReference>
<evidence type="ECO:0000313" key="1">
    <source>
        <dbReference type="EMBL" id="KCY17776.1"/>
    </source>
</evidence>
<dbReference type="GeneID" id="9381948"/>
<dbReference type="InterPro" id="IPR052924">
    <property type="entry name" value="OsmC/Ohr_hydroprdx_reductase"/>
</dbReference>